<evidence type="ECO:0000256" key="11">
    <source>
        <dbReference type="RuleBase" id="RU003718"/>
    </source>
</evidence>
<evidence type="ECO:0000256" key="10">
    <source>
        <dbReference type="ARBA" id="ARBA00046288"/>
    </source>
</evidence>
<evidence type="ECO:0000256" key="4">
    <source>
        <dbReference type="ARBA" id="ARBA00022679"/>
    </source>
</evidence>
<dbReference type="GO" id="GO:0015020">
    <property type="term" value="F:glucuronosyltransferase activity"/>
    <property type="evidence" value="ECO:0007669"/>
    <property type="project" value="UniProtKB-EC"/>
</dbReference>
<dbReference type="CDD" id="cd03784">
    <property type="entry name" value="GT1_Gtf-like"/>
    <property type="match status" value="1"/>
</dbReference>
<dbReference type="GO" id="GO:0016020">
    <property type="term" value="C:membrane"/>
    <property type="evidence" value="ECO:0007669"/>
    <property type="project" value="UniProtKB-SubCell"/>
</dbReference>
<keyword evidence="3 11" id="KW-0328">Glycosyltransferase</keyword>
<keyword evidence="4 11" id="KW-0808">Transferase</keyword>
<feature type="chain" id="PRO_5015374540" description="UDP-glucuronosyltransferase" evidence="12">
    <location>
        <begin position="24"/>
        <end position="511"/>
    </location>
</feature>
<dbReference type="Gene3D" id="3.40.50.2000">
    <property type="entry name" value="Glycogen Phosphorylase B"/>
    <property type="match status" value="1"/>
</dbReference>
<keyword evidence="7 12" id="KW-1133">Transmembrane helix</keyword>
<dbReference type="PROSITE" id="PS00375">
    <property type="entry name" value="UDPGT"/>
    <property type="match status" value="1"/>
</dbReference>
<comment type="subcellular location">
    <subcellularLocation>
        <location evidence="10">Endomembrane system</location>
        <topology evidence="10">Single-pass type I membrane protein</topology>
    </subcellularLocation>
    <subcellularLocation>
        <location evidence="1">Endoplasmic reticulum</location>
    </subcellularLocation>
    <subcellularLocation>
        <location evidence="12">Membrane</location>
        <topology evidence="12">Single-pass membrane protein</topology>
    </subcellularLocation>
</comment>
<evidence type="ECO:0000256" key="5">
    <source>
        <dbReference type="ARBA" id="ARBA00022692"/>
    </source>
</evidence>
<evidence type="ECO:0000256" key="8">
    <source>
        <dbReference type="ARBA" id="ARBA00023136"/>
    </source>
</evidence>
<sequence length="511" mass="58481">MCKLIILIVFWVLAGLCIQPSSSARILAVETVGGKSHWNFMNGILQALVNNRHNVTVFTPFTNGNRENYTEVDTTLGGAMQFMDMDLKQMMINMVTKIGDFVAMSRMQCDQVYKNSKMKEILSSERTDFDLLIIEFFASDCVSYFATKLNLPLIYVTPLPANALMDRTITGHVSNPSTVTEMFSFHSVSKTFIQRLTHIFLLIRFKIIKDYKELILKYTDPKQYDLIDPISPSLIFANRHFITDASSPVPTNVINVGGIHLKTPQKLSEDILEFIEQSPHGVIYFTLGSTIRMTSIPIHIKKVLMEAFAVIPQRVLWKYENKLEKIPKNTMIKKWLPQRDILLHPNVKLFISHGGISGVYEAVDAGVPVLGLPLFGDQHRNVDNLVNSGMAISMDLMSITRDNFLRNILELLNNEKYTNNAETASKVFKDRPMSQAESVVYWTEYVLRHKGAQHMKSHAFNLRWYQYYLLDVLTLVFVFISIVIFVTTKIIKLIHIIYSLIFSKHSKSNHK</sequence>
<comment type="similarity">
    <text evidence="2 11">Belongs to the UDP-glycosyltransferase family.</text>
</comment>
<keyword evidence="6" id="KW-0256">Endoplasmic reticulum</keyword>
<dbReference type="PANTHER" id="PTHR48043">
    <property type="entry name" value="EG:EG0003.4 PROTEIN-RELATED"/>
    <property type="match status" value="1"/>
</dbReference>
<evidence type="ECO:0000313" key="13">
    <source>
        <dbReference type="EMBL" id="MBY20386.1"/>
    </source>
</evidence>
<dbReference type="AlphaFoldDB" id="A0A2S2NUH9"/>
<evidence type="ECO:0000256" key="3">
    <source>
        <dbReference type="ARBA" id="ARBA00022676"/>
    </source>
</evidence>
<dbReference type="FunFam" id="3.40.50.2000:FF:000050">
    <property type="entry name" value="UDP-glucuronosyltransferase"/>
    <property type="match status" value="1"/>
</dbReference>
<protein>
    <recommendedName>
        <fullName evidence="12">UDP-glucuronosyltransferase</fullName>
        <ecNumber evidence="12">2.4.1.17</ecNumber>
    </recommendedName>
</protein>
<keyword evidence="12" id="KW-0732">Signal</keyword>
<evidence type="ECO:0000256" key="12">
    <source>
        <dbReference type="RuleBase" id="RU362059"/>
    </source>
</evidence>
<evidence type="ECO:0000256" key="6">
    <source>
        <dbReference type="ARBA" id="ARBA00022824"/>
    </source>
</evidence>
<evidence type="ECO:0000256" key="7">
    <source>
        <dbReference type="ARBA" id="ARBA00022989"/>
    </source>
</evidence>
<dbReference type="PANTHER" id="PTHR48043:SF145">
    <property type="entry name" value="FI06409P-RELATED"/>
    <property type="match status" value="1"/>
</dbReference>
<keyword evidence="9" id="KW-0325">Glycoprotein</keyword>
<dbReference type="Pfam" id="PF00201">
    <property type="entry name" value="UDPGT"/>
    <property type="match status" value="1"/>
</dbReference>
<proteinExistence type="inferred from homology"/>
<name>A0A2S2NUH9_SCHGA</name>
<reference evidence="13" key="1">
    <citation type="submission" date="2018-04" db="EMBL/GenBank/DDBJ databases">
        <title>Transcriptome of Schizaphis graminum biotype I.</title>
        <authorList>
            <person name="Scully E.D."/>
            <person name="Geib S.M."/>
            <person name="Palmer N.A."/>
            <person name="Koch K."/>
            <person name="Bradshaw J."/>
            <person name="Heng-Moss T."/>
            <person name="Sarath G."/>
        </authorList>
    </citation>
    <scope>NUCLEOTIDE SEQUENCE</scope>
</reference>
<evidence type="ECO:0000256" key="2">
    <source>
        <dbReference type="ARBA" id="ARBA00009995"/>
    </source>
</evidence>
<accession>A0A2S2NUH9</accession>
<evidence type="ECO:0000256" key="1">
    <source>
        <dbReference type="ARBA" id="ARBA00004240"/>
    </source>
</evidence>
<gene>
    <name evidence="13" type="primary">Ugt1a1_1</name>
    <name evidence="13" type="ORF">g.32463</name>
</gene>
<dbReference type="EC" id="2.4.1.17" evidence="12"/>
<keyword evidence="8 12" id="KW-0472">Membrane</keyword>
<dbReference type="InterPro" id="IPR035595">
    <property type="entry name" value="UDP_glycos_trans_CS"/>
</dbReference>
<evidence type="ECO:0000256" key="9">
    <source>
        <dbReference type="ARBA" id="ARBA00023180"/>
    </source>
</evidence>
<feature type="signal peptide" evidence="12">
    <location>
        <begin position="1"/>
        <end position="23"/>
    </location>
</feature>
<keyword evidence="5 12" id="KW-0812">Transmembrane</keyword>
<dbReference type="InterPro" id="IPR050271">
    <property type="entry name" value="UDP-glycosyltransferase"/>
</dbReference>
<organism evidence="13">
    <name type="scientific">Schizaphis graminum</name>
    <name type="common">Green bug aphid</name>
    <dbReference type="NCBI Taxonomy" id="13262"/>
    <lineage>
        <taxon>Eukaryota</taxon>
        <taxon>Metazoa</taxon>
        <taxon>Ecdysozoa</taxon>
        <taxon>Arthropoda</taxon>
        <taxon>Hexapoda</taxon>
        <taxon>Insecta</taxon>
        <taxon>Pterygota</taxon>
        <taxon>Neoptera</taxon>
        <taxon>Paraneoptera</taxon>
        <taxon>Hemiptera</taxon>
        <taxon>Sternorrhyncha</taxon>
        <taxon>Aphidomorpha</taxon>
        <taxon>Aphidoidea</taxon>
        <taxon>Aphididae</taxon>
        <taxon>Aphidini</taxon>
        <taxon>Schizaphis</taxon>
    </lineage>
</organism>
<dbReference type="GO" id="GO:0005783">
    <property type="term" value="C:endoplasmic reticulum"/>
    <property type="evidence" value="ECO:0007669"/>
    <property type="project" value="UniProtKB-SubCell"/>
</dbReference>
<dbReference type="SUPFAM" id="SSF53756">
    <property type="entry name" value="UDP-Glycosyltransferase/glycogen phosphorylase"/>
    <property type="match status" value="1"/>
</dbReference>
<comment type="catalytic activity">
    <reaction evidence="12">
        <text>glucuronate acceptor + UDP-alpha-D-glucuronate = acceptor beta-D-glucuronoside + UDP + H(+)</text>
        <dbReference type="Rhea" id="RHEA:21032"/>
        <dbReference type="ChEBI" id="CHEBI:15378"/>
        <dbReference type="ChEBI" id="CHEBI:58052"/>
        <dbReference type="ChEBI" id="CHEBI:58223"/>
        <dbReference type="ChEBI" id="CHEBI:132367"/>
        <dbReference type="ChEBI" id="CHEBI:132368"/>
        <dbReference type="EC" id="2.4.1.17"/>
    </reaction>
</comment>
<dbReference type="EMBL" id="GGMR01007767">
    <property type="protein sequence ID" value="MBY20386.1"/>
    <property type="molecule type" value="Transcribed_RNA"/>
</dbReference>
<dbReference type="InterPro" id="IPR002213">
    <property type="entry name" value="UDP_glucos_trans"/>
</dbReference>
<feature type="transmembrane region" description="Helical" evidence="12">
    <location>
        <begin position="464"/>
        <end position="486"/>
    </location>
</feature>